<dbReference type="Proteomes" id="UP000381693">
    <property type="component" value="Unassembled WGS sequence"/>
</dbReference>
<sequence>MRSGSAAGVDFAILGNEERCNGESSRRMGEEFLFQELAGENRRTLERYSFRPIVTHCPHCGNTFRRDYPQIGARFEIVHHSELLVDLLRKGRLGGRGSPSQAADAIPYHDPCYLVRVSGVEEAPRDRLSHRLAGPLREMGRRRKKTFCCGAGGERMWMEEDPRR</sequence>
<dbReference type="InterPro" id="IPR004017">
    <property type="entry name" value="Cys_rich_dom"/>
</dbReference>
<evidence type="ECO:0000259" key="6">
    <source>
        <dbReference type="Pfam" id="PF02754"/>
    </source>
</evidence>
<reference evidence="7" key="1">
    <citation type="submission" date="2019-09" db="EMBL/GenBank/DDBJ databases">
        <authorList>
            <person name="Cremers G."/>
        </authorList>
    </citation>
    <scope>NUCLEOTIDE SEQUENCE [LARGE SCALE GENOMIC DNA]</scope>
    <source>
        <strain evidence="7">3B</strain>
    </source>
</reference>
<feature type="domain" description="Cysteine-rich" evidence="6">
    <location>
        <begin position="108"/>
        <end position="160"/>
    </location>
</feature>
<evidence type="ECO:0000313" key="8">
    <source>
        <dbReference type="Proteomes" id="UP000381693"/>
    </source>
</evidence>
<dbReference type="AlphaFoldDB" id="A0A5E6M7A7"/>
<keyword evidence="8" id="KW-1185">Reference proteome</keyword>
<dbReference type="EMBL" id="CABFUZ020000082">
    <property type="protein sequence ID" value="VVM05252.1"/>
    <property type="molecule type" value="Genomic_DNA"/>
</dbReference>
<keyword evidence="2" id="KW-0479">Metal-binding</keyword>
<protein>
    <recommendedName>
        <fullName evidence="6">Cysteine-rich domain-containing protein</fullName>
    </recommendedName>
</protein>
<dbReference type="Pfam" id="PF02754">
    <property type="entry name" value="CCG"/>
    <property type="match status" value="2"/>
</dbReference>
<dbReference type="GO" id="GO:0046872">
    <property type="term" value="F:metal ion binding"/>
    <property type="evidence" value="ECO:0007669"/>
    <property type="project" value="UniProtKB-KW"/>
</dbReference>
<accession>A0A5E6M7A7</accession>
<evidence type="ECO:0000256" key="4">
    <source>
        <dbReference type="ARBA" id="ARBA00023004"/>
    </source>
</evidence>
<name>A0A5E6M7A7_9BACT</name>
<dbReference type="InterPro" id="IPR051460">
    <property type="entry name" value="HdrC_iron-sulfur_subunit"/>
</dbReference>
<feature type="domain" description="Cysteine-rich" evidence="6">
    <location>
        <begin position="6"/>
        <end position="65"/>
    </location>
</feature>
<organism evidence="7 8">
    <name type="scientific">Methylacidimicrobium cyclopophantes</name>
    <dbReference type="NCBI Taxonomy" id="1041766"/>
    <lineage>
        <taxon>Bacteria</taxon>
        <taxon>Pseudomonadati</taxon>
        <taxon>Verrucomicrobiota</taxon>
        <taxon>Methylacidimicrobium</taxon>
    </lineage>
</organism>
<evidence type="ECO:0000256" key="3">
    <source>
        <dbReference type="ARBA" id="ARBA00023002"/>
    </source>
</evidence>
<keyword evidence="5" id="KW-0411">Iron-sulfur</keyword>
<comment type="caution">
    <text evidence="7">The sequence shown here is derived from an EMBL/GenBank/DDBJ whole genome shotgun (WGS) entry which is preliminary data.</text>
</comment>
<dbReference type="OrthoDB" id="5241828at2"/>
<evidence type="ECO:0000313" key="7">
    <source>
        <dbReference type="EMBL" id="VVM05252.1"/>
    </source>
</evidence>
<proteinExistence type="predicted"/>
<dbReference type="GO" id="GO:0016491">
    <property type="term" value="F:oxidoreductase activity"/>
    <property type="evidence" value="ECO:0007669"/>
    <property type="project" value="UniProtKB-KW"/>
</dbReference>
<gene>
    <name evidence="7" type="ORF">MAMC_00484</name>
</gene>
<evidence type="ECO:0000256" key="5">
    <source>
        <dbReference type="ARBA" id="ARBA00023014"/>
    </source>
</evidence>
<dbReference type="PANTHER" id="PTHR43255:SF1">
    <property type="entry name" value="IRON-SULFUR-BINDING OXIDOREDUCTASE FADF-RELATED"/>
    <property type="match status" value="1"/>
</dbReference>
<keyword evidence="4" id="KW-0408">Iron</keyword>
<dbReference type="GO" id="GO:0051539">
    <property type="term" value="F:4 iron, 4 sulfur cluster binding"/>
    <property type="evidence" value="ECO:0007669"/>
    <property type="project" value="UniProtKB-KW"/>
</dbReference>
<dbReference type="GO" id="GO:0005886">
    <property type="term" value="C:plasma membrane"/>
    <property type="evidence" value="ECO:0007669"/>
    <property type="project" value="TreeGrafter"/>
</dbReference>
<keyword evidence="1" id="KW-0004">4Fe-4S</keyword>
<dbReference type="PANTHER" id="PTHR43255">
    <property type="entry name" value="IRON-SULFUR-BINDING OXIDOREDUCTASE FADF-RELATED-RELATED"/>
    <property type="match status" value="1"/>
</dbReference>
<evidence type="ECO:0000256" key="1">
    <source>
        <dbReference type="ARBA" id="ARBA00022485"/>
    </source>
</evidence>
<keyword evidence="3" id="KW-0560">Oxidoreductase</keyword>
<dbReference type="RefSeq" id="WP_142524586.1">
    <property type="nucleotide sequence ID" value="NZ_CABFUZ020000082.1"/>
</dbReference>
<evidence type="ECO:0000256" key="2">
    <source>
        <dbReference type="ARBA" id="ARBA00022723"/>
    </source>
</evidence>